<dbReference type="Proteomes" id="UP001465976">
    <property type="component" value="Unassembled WGS sequence"/>
</dbReference>
<evidence type="ECO:0000256" key="2">
    <source>
        <dbReference type="ARBA" id="ARBA00010617"/>
    </source>
</evidence>
<dbReference type="InterPro" id="IPR036396">
    <property type="entry name" value="Cyt_P450_sf"/>
</dbReference>
<name>A0ABR3FHC0_9AGAR</name>
<keyword evidence="8" id="KW-1185">Reference proteome</keyword>
<dbReference type="Gene3D" id="1.10.630.10">
    <property type="entry name" value="Cytochrome P450"/>
    <property type="match status" value="1"/>
</dbReference>
<evidence type="ECO:0000256" key="3">
    <source>
        <dbReference type="ARBA" id="ARBA00022723"/>
    </source>
</evidence>
<comment type="caution">
    <text evidence="7">The sequence shown here is derived from an EMBL/GenBank/DDBJ whole genome shotgun (WGS) entry which is preliminary data.</text>
</comment>
<protein>
    <recommendedName>
        <fullName evidence="9">Cytochrome P450</fullName>
    </recommendedName>
</protein>
<gene>
    <name evidence="7" type="ORF">V5O48_007233</name>
</gene>
<evidence type="ECO:0008006" key="9">
    <source>
        <dbReference type="Google" id="ProtNLM"/>
    </source>
</evidence>
<comment type="cofactor">
    <cofactor evidence="1">
        <name>heme</name>
        <dbReference type="ChEBI" id="CHEBI:30413"/>
    </cofactor>
</comment>
<keyword evidence="3" id="KW-0479">Metal-binding</keyword>
<dbReference type="SUPFAM" id="SSF48264">
    <property type="entry name" value="Cytochrome P450"/>
    <property type="match status" value="1"/>
</dbReference>
<reference evidence="7 8" key="1">
    <citation type="submission" date="2024-02" db="EMBL/GenBank/DDBJ databases">
        <title>A draft genome for the cacao thread blight pathogen Marasmius crinis-equi.</title>
        <authorList>
            <person name="Cohen S.P."/>
            <person name="Baruah I.K."/>
            <person name="Amoako-Attah I."/>
            <person name="Bukari Y."/>
            <person name="Meinhardt L.W."/>
            <person name="Bailey B.A."/>
        </authorList>
    </citation>
    <scope>NUCLEOTIDE SEQUENCE [LARGE SCALE GENOMIC DNA]</scope>
    <source>
        <strain evidence="7 8">GH-76</strain>
    </source>
</reference>
<evidence type="ECO:0000256" key="1">
    <source>
        <dbReference type="ARBA" id="ARBA00001971"/>
    </source>
</evidence>
<evidence type="ECO:0000256" key="6">
    <source>
        <dbReference type="ARBA" id="ARBA00023033"/>
    </source>
</evidence>
<keyword evidence="4" id="KW-0560">Oxidoreductase</keyword>
<dbReference type="EMBL" id="JBAHYK010000373">
    <property type="protein sequence ID" value="KAL0574726.1"/>
    <property type="molecule type" value="Genomic_DNA"/>
</dbReference>
<evidence type="ECO:0000313" key="7">
    <source>
        <dbReference type="EMBL" id="KAL0574726.1"/>
    </source>
</evidence>
<dbReference type="PANTHER" id="PTHR46206">
    <property type="entry name" value="CYTOCHROME P450"/>
    <property type="match status" value="1"/>
</dbReference>
<evidence type="ECO:0000313" key="8">
    <source>
        <dbReference type="Proteomes" id="UP001465976"/>
    </source>
</evidence>
<evidence type="ECO:0000256" key="5">
    <source>
        <dbReference type="ARBA" id="ARBA00023004"/>
    </source>
</evidence>
<sequence>MFVGLPLCRKREFIDFTRQYVQGISKACGFIRFFPSPIRMFVGRPFYNFDEALLQMMEFLRPLYNERRESIAKFGGNEAGNPEDKLTWFMGVADGETNEEKLEHIAYHMLMLVFGAVNTISTSFAQAIHHLAAHPEILEPLREEVADVVAREGWSKNALGEMRKLDGGSSKNHNA</sequence>
<keyword evidence="6" id="KW-0503">Monooxygenase</keyword>
<dbReference type="Pfam" id="PF00067">
    <property type="entry name" value="p450"/>
    <property type="match status" value="1"/>
</dbReference>
<comment type="similarity">
    <text evidence="2">Belongs to the cytochrome P450 family.</text>
</comment>
<keyword evidence="5" id="KW-0408">Iron</keyword>
<proteinExistence type="inferred from homology"/>
<accession>A0ABR3FHC0</accession>
<organism evidence="7 8">
    <name type="scientific">Marasmius crinis-equi</name>
    <dbReference type="NCBI Taxonomy" id="585013"/>
    <lineage>
        <taxon>Eukaryota</taxon>
        <taxon>Fungi</taxon>
        <taxon>Dikarya</taxon>
        <taxon>Basidiomycota</taxon>
        <taxon>Agaricomycotina</taxon>
        <taxon>Agaricomycetes</taxon>
        <taxon>Agaricomycetidae</taxon>
        <taxon>Agaricales</taxon>
        <taxon>Marasmiineae</taxon>
        <taxon>Marasmiaceae</taxon>
        <taxon>Marasmius</taxon>
    </lineage>
</organism>
<evidence type="ECO:0000256" key="4">
    <source>
        <dbReference type="ARBA" id="ARBA00023002"/>
    </source>
</evidence>
<dbReference type="PANTHER" id="PTHR46206:SF1">
    <property type="entry name" value="P450, PUTATIVE (EUROFUNG)-RELATED"/>
    <property type="match status" value="1"/>
</dbReference>
<dbReference type="InterPro" id="IPR001128">
    <property type="entry name" value="Cyt_P450"/>
</dbReference>